<comment type="similarity">
    <text evidence="2 8">Belongs to the lactate permease family.</text>
</comment>
<feature type="transmembrane region" description="Helical" evidence="8">
    <location>
        <begin position="328"/>
        <end position="348"/>
    </location>
</feature>
<dbReference type="OrthoDB" id="9761056at2"/>
<protein>
    <recommendedName>
        <fullName evidence="8">L-lactate permease</fullName>
    </recommendedName>
</protein>
<dbReference type="InterPro" id="IPR003804">
    <property type="entry name" value="Lactate_perm"/>
</dbReference>
<feature type="transmembrane region" description="Helical" evidence="8">
    <location>
        <begin position="237"/>
        <end position="257"/>
    </location>
</feature>
<dbReference type="NCBIfam" id="TIGR00795">
    <property type="entry name" value="lctP"/>
    <property type="match status" value="1"/>
</dbReference>
<evidence type="ECO:0000256" key="3">
    <source>
        <dbReference type="ARBA" id="ARBA00022448"/>
    </source>
</evidence>
<feature type="transmembrane region" description="Helical" evidence="8">
    <location>
        <begin position="263"/>
        <end position="280"/>
    </location>
</feature>
<keyword evidence="7 8" id="KW-0472">Membrane</keyword>
<evidence type="ECO:0000313" key="9">
    <source>
        <dbReference type="EMBL" id="QDT05846.1"/>
    </source>
</evidence>
<dbReference type="GO" id="GO:0005886">
    <property type="term" value="C:plasma membrane"/>
    <property type="evidence" value="ECO:0007669"/>
    <property type="project" value="UniProtKB-SubCell"/>
</dbReference>
<reference evidence="9 10" key="1">
    <citation type="submission" date="2019-02" db="EMBL/GenBank/DDBJ databases">
        <title>Deep-cultivation of Planctomycetes and their phenomic and genomic characterization uncovers novel biology.</title>
        <authorList>
            <person name="Wiegand S."/>
            <person name="Jogler M."/>
            <person name="Boedeker C."/>
            <person name="Pinto D."/>
            <person name="Vollmers J."/>
            <person name="Rivas-Marin E."/>
            <person name="Kohn T."/>
            <person name="Peeters S.H."/>
            <person name="Heuer A."/>
            <person name="Rast P."/>
            <person name="Oberbeckmann S."/>
            <person name="Bunk B."/>
            <person name="Jeske O."/>
            <person name="Meyerdierks A."/>
            <person name="Storesund J.E."/>
            <person name="Kallscheuer N."/>
            <person name="Luecker S."/>
            <person name="Lage O.M."/>
            <person name="Pohl T."/>
            <person name="Merkel B.J."/>
            <person name="Hornburger P."/>
            <person name="Mueller R.-W."/>
            <person name="Bruemmer F."/>
            <person name="Labrenz M."/>
            <person name="Spormann A.M."/>
            <person name="Op den Camp H."/>
            <person name="Overmann J."/>
            <person name="Amann R."/>
            <person name="Jetten M.S.M."/>
            <person name="Mascher T."/>
            <person name="Medema M.H."/>
            <person name="Devos D.P."/>
            <person name="Kaster A.-K."/>
            <person name="Ovreas L."/>
            <person name="Rohde M."/>
            <person name="Galperin M.Y."/>
            <person name="Jogler C."/>
        </authorList>
    </citation>
    <scope>NUCLEOTIDE SEQUENCE [LARGE SCALE GENOMIC DNA]</scope>
    <source>
        <strain evidence="9 10">K22_7</strain>
    </source>
</reference>
<feature type="transmembrane region" description="Helical" evidence="8">
    <location>
        <begin position="53"/>
        <end position="79"/>
    </location>
</feature>
<evidence type="ECO:0000256" key="4">
    <source>
        <dbReference type="ARBA" id="ARBA00022475"/>
    </source>
</evidence>
<feature type="transmembrane region" description="Helical" evidence="8">
    <location>
        <begin position="203"/>
        <end position="225"/>
    </location>
</feature>
<organism evidence="9 10">
    <name type="scientific">Rubripirellula lacrimiformis</name>
    <dbReference type="NCBI Taxonomy" id="1930273"/>
    <lineage>
        <taxon>Bacteria</taxon>
        <taxon>Pseudomonadati</taxon>
        <taxon>Planctomycetota</taxon>
        <taxon>Planctomycetia</taxon>
        <taxon>Pirellulales</taxon>
        <taxon>Pirellulaceae</taxon>
        <taxon>Rubripirellula</taxon>
    </lineage>
</organism>
<comment type="function">
    <text evidence="8">Uptake of L-lactate across the membrane. Can also transport D-lactate and glycolate.</text>
</comment>
<evidence type="ECO:0000256" key="7">
    <source>
        <dbReference type="ARBA" id="ARBA00023136"/>
    </source>
</evidence>
<evidence type="ECO:0000313" key="10">
    <source>
        <dbReference type="Proteomes" id="UP000318538"/>
    </source>
</evidence>
<evidence type="ECO:0000256" key="2">
    <source>
        <dbReference type="ARBA" id="ARBA00010100"/>
    </source>
</evidence>
<dbReference type="GO" id="GO:0015129">
    <property type="term" value="F:lactate transmembrane transporter activity"/>
    <property type="evidence" value="ECO:0007669"/>
    <property type="project" value="UniProtKB-UniRule"/>
</dbReference>
<dbReference type="Pfam" id="PF02652">
    <property type="entry name" value="Lactate_perm"/>
    <property type="match status" value="1"/>
</dbReference>
<sequence length="563" mass="58291">MSDALPSLFSLLPIIVVGVFLVGLRWSAARAMPMAYVTSVAVAYFYWRVDAAQIAAATVNGLVITSTLLFIIFGAILLLNTMRQSGGLAVIRSGFTNISCDRRVQVILIAWLFGSFIEGSAGFGTPAAVCVPLLVGLGFPPKAAVVSGMMIQCTPVSFGAVGTPILVGVAKGLDGSPGVAEFASGRGLANWAELLPIIGWKVALLHAIIGTLIPLILVSMMTGLFGKGRSYREGLQLWKFAIFAGLSMTIPYALIAYLLGPEFPSLIGALVGLAIVVPAARRGFLIPDGPAWDFAESSTWDASFHGTTEMTLSDPPAGLSLVKAWAPYWVIAALLVMSRLPALGIGAWTKSFGIPGDPTVLANLFGSNVSVAPVQPLYLPGTVFLIACLFAAILHRMTVPAMKVAVQDSAKMILLASAALVFTVPMVQVFIHSSGGAAGLSSMPDELAAGVAAFSGSAWPLFASLIGGLGAFVAGSNTISNMMFSGFQFSVAEKIGADPTWIVALQAVGGAAGNVICVHNVVAACAVVGLVGREGEVIRATARVFVYYIAGAALLGWLVVGVG</sequence>
<keyword evidence="3 8" id="KW-0813">Transport</keyword>
<dbReference type="PANTHER" id="PTHR30003">
    <property type="entry name" value="L-LACTATE PERMEASE"/>
    <property type="match status" value="1"/>
</dbReference>
<comment type="subcellular location">
    <subcellularLocation>
        <location evidence="1 8">Cell membrane</location>
        <topology evidence="1 8">Multi-pass membrane protein</topology>
    </subcellularLocation>
</comment>
<keyword evidence="6 8" id="KW-1133">Transmembrane helix</keyword>
<feature type="transmembrane region" description="Helical" evidence="8">
    <location>
        <begin position="544"/>
        <end position="562"/>
    </location>
</feature>
<keyword evidence="10" id="KW-1185">Reference proteome</keyword>
<dbReference type="GO" id="GO:0015295">
    <property type="term" value="F:solute:proton symporter activity"/>
    <property type="evidence" value="ECO:0007669"/>
    <property type="project" value="TreeGrafter"/>
</dbReference>
<gene>
    <name evidence="9" type="primary">lutP</name>
    <name evidence="9" type="ORF">K227x_42510</name>
</gene>
<dbReference type="Proteomes" id="UP000318538">
    <property type="component" value="Chromosome"/>
</dbReference>
<feature type="transmembrane region" description="Helical" evidence="8">
    <location>
        <begin position="377"/>
        <end position="398"/>
    </location>
</feature>
<dbReference type="EMBL" id="CP036525">
    <property type="protein sequence ID" value="QDT05846.1"/>
    <property type="molecule type" value="Genomic_DNA"/>
</dbReference>
<feature type="transmembrane region" description="Helical" evidence="8">
    <location>
        <begin position="451"/>
        <end position="474"/>
    </location>
</feature>
<keyword evidence="5 8" id="KW-0812">Transmembrane</keyword>
<evidence type="ECO:0000256" key="6">
    <source>
        <dbReference type="ARBA" id="ARBA00022989"/>
    </source>
</evidence>
<proteinExistence type="inferred from homology"/>
<evidence type="ECO:0000256" key="8">
    <source>
        <dbReference type="RuleBase" id="RU365092"/>
    </source>
</evidence>
<feature type="transmembrane region" description="Helical" evidence="8">
    <location>
        <begin position="6"/>
        <end position="24"/>
    </location>
</feature>
<accession>A0A517NFE1</accession>
<evidence type="ECO:0000256" key="5">
    <source>
        <dbReference type="ARBA" id="ARBA00022692"/>
    </source>
</evidence>
<evidence type="ECO:0000256" key="1">
    <source>
        <dbReference type="ARBA" id="ARBA00004651"/>
    </source>
</evidence>
<dbReference type="AlphaFoldDB" id="A0A517NFE1"/>
<feature type="transmembrane region" description="Helical" evidence="8">
    <location>
        <begin position="106"/>
        <end position="139"/>
    </location>
</feature>
<keyword evidence="4 8" id="KW-1003">Cell membrane</keyword>
<feature type="transmembrane region" description="Helical" evidence="8">
    <location>
        <begin position="410"/>
        <end position="431"/>
    </location>
</feature>
<dbReference type="KEGG" id="rlc:K227x_42510"/>
<name>A0A517NFE1_9BACT</name>
<dbReference type="PANTHER" id="PTHR30003:SF0">
    <property type="entry name" value="GLYCOLATE PERMEASE GLCA-RELATED"/>
    <property type="match status" value="1"/>
</dbReference>